<dbReference type="InterPro" id="IPR041921">
    <property type="entry name" value="NuoE_N"/>
</dbReference>
<reference evidence="8 9" key="1">
    <citation type="submission" date="2024-07" db="EMBL/GenBank/DDBJ databases">
        <title>Draft sequence of the Neodothiora populina.</title>
        <authorList>
            <person name="Drown D.D."/>
            <person name="Schuette U.S."/>
            <person name="Buechlein A.B."/>
            <person name="Rusch D.R."/>
            <person name="Winton L.W."/>
            <person name="Adams G.A."/>
        </authorList>
    </citation>
    <scope>NUCLEOTIDE SEQUENCE [LARGE SCALE GENOMIC DNA]</scope>
    <source>
        <strain evidence="8 9">CPC 39397</strain>
    </source>
</reference>
<evidence type="ECO:0000256" key="3">
    <source>
        <dbReference type="ARBA" id="ARBA00022723"/>
    </source>
</evidence>
<keyword evidence="2" id="KW-0001">2Fe-2S</keyword>
<keyword evidence="9" id="KW-1185">Reference proteome</keyword>
<dbReference type="Pfam" id="PF01257">
    <property type="entry name" value="2Fe-2S_thioredx"/>
    <property type="match status" value="1"/>
</dbReference>
<comment type="cofactor">
    <cofactor evidence="6">
        <name>[2Fe-2S] cluster</name>
        <dbReference type="ChEBI" id="CHEBI:190135"/>
    </cofactor>
</comment>
<evidence type="ECO:0000256" key="1">
    <source>
        <dbReference type="ARBA" id="ARBA00010643"/>
    </source>
</evidence>
<evidence type="ECO:0000256" key="6">
    <source>
        <dbReference type="ARBA" id="ARBA00034078"/>
    </source>
</evidence>
<dbReference type="RefSeq" id="XP_069203843.1">
    <property type="nucleotide sequence ID" value="XM_069340374.1"/>
</dbReference>
<dbReference type="CDD" id="cd03064">
    <property type="entry name" value="TRX_Fd_NuoE"/>
    <property type="match status" value="1"/>
</dbReference>
<dbReference type="PANTHER" id="PTHR10371:SF3">
    <property type="entry name" value="NADH DEHYDROGENASE [UBIQUINONE] FLAVOPROTEIN 2, MITOCHONDRIAL"/>
    <property type="match status" value="1"/>
</dbReference>
<dbReference type="EMBL" id="JBFMKM010000003">
    <property type="protein sequence ID" value="KAL1310994.1"/>
    <property type="molecule type" value="Genomic_DNA"/>
</dbReference>
<keyword evidence="3" id="KW-0479">Metal-binding</keyword>
<keyword evidence="5" id="KW-0411">Iron-sulfur</keyword>
<evidence type="ECO:0000256" key="5">
    <source>
        <dbReference type="ARBA" id="ARBA00023014"/>
    </source>
</evidence>
<sequence>MATKFTPMAFRSGSRVLRAAFKQPRRSFVSTPAVRSDSLMVHRDSPENNPDVPFKFNAINEKLMQEVLARYPPQYKKAAVMPLLDLGQRQHGFTSISVMNEVARLLEMPPMRVYEVATFYTMYNRSPVGKFHVQCCTTTPCQLRGSDGIMKAIEENLGIHHGETTKDGLFTFTEVECLGACANAPMVQINDDYYEDLTPETTKSLLTALAQAAKATGASGQAPGLAGEAGKEASAGQAGSGAEIASQGRSYSAQGVKLPTPGPLSGRVSCEPAHKPTSLTSEPWTSEQKMRTDGAF</sequence>
<dbReference type="SUPFAM" id="SSF52833">
    <property type="entry name" value="Thioredoxin-like"/>
    <property type="match status" value="1"/>
</dbReference>
<proteinExistence type="inferred from homology"/>
<dbReference type="Gene3D" id="3.40.30.10">
    <property type="entry name" value="Glutaredoxin"/>
    <property type="match status" value="1"/>
</dbReference>
<feature type="region of interest" description="Disordered" evidence="7">
    <location>
        <begin position="219"/>
        <end position="296"/>
    </location>
</feature>
<accession>A0ABR3PN74</accession>
<keyword evidence="4" id="KW-0408">Iron</keyword>
<gene>
    <name evidence="8" type="ORF">AAFC00_001214</name>
</gene>
<dbReference type="PROSITE" id="PS01099">
    <property type="entry name" value="COMPLEX1_24K"/>
    <property type="match status" value="1"/>
</dbReference>
<dbReference type="Proteomes" id="UP001562354">
    <property type="component" value="Unassembled WGS sequence"/>
</dbReference>
<comment type="similarity">
    <text evidence="1">Belongs to the complex I 24 kDa subunit family.</text>
</comment>
<evidence type="ECO:0000313" key="9">
    <source>
        <dbReference type="Proteomes" id="UP001562354"/>
    </source>
</evidence>
<feature type="compositionally biased region" description="Polar residues" evidence="7">
    <location>
        <begin position="277"/>
        <end position="287"/>
    </location>
</feature>
<dbReference type="PANTHER" id="PTHR10371">
    <property type="entry name" value="NADH DEHYDROGENASE UBIQUINONE FLAVOPROTEIN 2, MITOCHONDRIAL"/>
    <property type="match status" value="1"/>
</dbReference>
<dbReference type="InterPro" id="IPR036249">
    <property type="entry name" value="Thioredoxin-like_sf"/>
</dbReference>
<feature type="compositionally biased region" description="Low complexity" evidence="7">
    <location>
        <begin position="219"/>
        <end position="248"/>
    </location>
</feature>
<comment type="caution">
    <text evidence="8">The sequence shown here is derived from an EMBL/GenBank/DDBJ whole genome shotgun (WGS) entry which is preliminary data.</text>
</comment>
<dbReference type="GeneID" id="95974917"/>
<evidence type="ECO:0000256" key="2">
    <source>
        <dbReference type="ARBA" id="ARBA00022714"/>
    </source>
</evidence>
<evidence type="ECO:0000313" key="8">
    <source>
        <dbReference type="EMBL" id="KAL1310994.1"/>
    </source>
</evidence>
<evidence type="ECO:0000256" key="4">
    <source>
        <dbReference type="ARBA" id="ARBA00023004"/>
    </source>
</evidence>
<evidence type="ECO:0000256" key="7">
    <source>
        <dbReference type="SAM" id="MobiDB-lite"/>
    </source>
</evidence>
<organism evidence="8 9">
    <name type="scientific">Neodothiora populina</name>
    <dbReference type="NCBI Taxonomy" id="2781224"/>
    <lineage>
        <taxon>Eukaryota</taxon>
        <taxon>Fungi</taxon>
        <taxon>Dikarya</taxon>
        <taxon>Ascomycota</taxon>
        <taxon>Pezizomycotina</taxon>
        <taxon>Dothideomycetes</taxon>
        <taxon>Dothideomycetidae</taxon>
        <taxon>Dothideales</taxon>
        <taxon>Dothioraceae</taxon>
        <taxon>Neodothiora</taxon>
    </lineage>
</organism>
<dbReference type="NCBIfam" id="NF005725">
    <property type="entry name" value="PRK07539.1-5"/>
    <property type="match status" value="1"/>
</dbReference>
<protein>
    <submittedName>
        <fullName evidence="8">Uncharacterized protein</fullName>
    </submittedName>
</protein>
<name>A0ABR3PN74_9PEZI</name>
<dbReference type="NCBIfam" id="TIGR01958">
    <property type="entry name" value="nuoE_fam"/>
    <property type="match status" value="1"/>
</dbReference>
<dbReference type="Gene3D" id="1.10.10.1590">
    <property type="entry name" value="NADH-quinone oxidoreductase subunit E"/>
    <property type="match status" value="1"/>
</dbReference>
<dbReference type="InterPro" id="IPR042128">
    <property type="entry name" value="NuoE_dom"/>
</dbReference>
<dbReference type="InterPro" id="IPR002023">
    <property type="entry name" value="NuoE-like"/>
</dbReference>